<dbReference type="Proteomes" id="UP000693804">
    <property type="component" value="Segment"/>
</dbReference>
<sequence length="633" mass="71087">MALPPIFSPSTINMTYEQQTPGSYYVDFTLNALDYSWKNGDPKPQFSNLPNWLTIVLTEPKRDHFFYYRAILDPTKANLVEPKTYNFDVNVKLEFLVGFVNTKIPFSVYIIGSTPLDITPTQFNFAYTIGGTLPLKQYLAVTSKINWQLEKDASWVVVNKTYASGSTTVEISTDPSGLSAGVYTGNILIKDGRTSKTVTVSLNVKGEDQSNEFLLITPDAFEIIENYQQLPKGTKTVNINTSHRADITSNVNWLSFSSSFVSSGDNSLTVTIVDTEALDKGIFEGKIFIATAFETKIVRVLLTINDTVISGIVSDEFYYADDRNKIVMLNNIPNSDLLLEFEPYAQESYKKKVPFFRGLASSVLGEEVKNLIVENEFLNRTTTRCFNPVSTVKFKIIAYDKQKISTQQTLRETLTDVEFLTGATPLKDNFLSYIPEEITAVADGLVCFSFRATEVVDQIRIYGSVVINYAVQTTLTNIVTCWVNLAELTLIEDDVIVISCGGHNVQVTIKATEPKHTNIVWLNEWNTPETMTFTGYLKISKPSEIQKTTYAIDGKEKTVVIDVKKPQDYTVSTGVIYTPEERLFLSSILDAKKIWLQIDGEFVPVICNTKSLIISETRTYLHSYTLDFSKAII</sequence>
<proteinExistence type="predicted"/>
<accession>A0A8E4ZBB3</accession>
<dbReference type="InterPro" id="IPR013783">
    <property type="entry name" value="Ig-like_fold"/>
</dbReference>
<protein>
    <submittedName>
        <fullName evidence="2">BACON domain-containing protein</fullName>
    </submittedName>
</protein>
<dbReference type="InterPro" id="IPR024361">
    <property type="entry name" value="BACON"/>
</dbReference>
<dbReference type="Gene3D" id="2.60.40.10">
    <property type="entry name" value="Immunoglobulins"/>
    <property type="match status" value="1"/>
</dbReference>
<keyword evidence="3" id="KW-1185">Reference proteome</keyword>
<reference evidence="2" key="1">
    <citation type="submission" date="2020-07" db="EMBL/GenBank/DDBJ databases">
        <title>Highly diverse flavobacterial phages as mortality factor during North Sea spring blooms.</title>
        <authorList>
            <person name="Bartlau N."/>
            <person name="Wichels A."/>
            <person name="Krohne G."/>
            <person name="Adriaenssens E.M."/>
            <person name="Heins A."/>
            <person name="Fuchs B.M."/>
            <person name="Amann R."/>
            <person name="Moraru C."/>
        </authorList>
    </citation>
    <scope>NUCLEOTIDE SEQUENCE</scope>
</reference>
<dbReference type="Pfam" id="PF19190">
    <property type="entry name" value="BACON_2"/>
    <property type="match status" value="1"/>
</dbReference>
<organism evidence="2 3">
    <name type="scientific">Cellulophaga phage Ingeline_1</name>
    <dbReference type="NCBI Taxonomy" id="2745674"/>
    <lineage>
        <taxon>Viruses</taxon>
        <taxon>Duplodnaviria</taxon>
        <taxon>Heunggongvirae</taxon>
        <taxon>Uroviricota</taxon>
        <taxon>Caudoviricetes</taxon>
        <taxon>Duneviridae</taxon>
        <taxon>Ingelinevirus</taxon>
        <taxon>Ingelinevirus ingeline</taxon>
    </lineage>
</organism>
<name>A0A8E4ZBB3_9CAUD</name>
<dbReference type="EMBL" id="MT732435">
    <property type="protein sequence ID" value="QQV89953.1"/>
    <property type="molecule type" value="Genomic_DNA"/>
</dbReference>
<evidence type="ECO:0000259" key="1">
    <source>
        <dbReference type="Pfam" id="PF19190"/>
    </source>
</evidence>
<gene>
    <name evidence="2" type="ORF">Ingeline1_9</name>
</gene>
<evidence type="ECO:0000313" key="3">
    <source>
        <dbReference type="Proteomes" id="UP000693804"/>
    </source>
</evidence>
<feature type="domain" description="BACON" evidence="1">
    <location>
        <begin position="116"/>
        <end position="201"/>
    </location>
</feature>
<evidence type="ECO:0000313" key="2">
    <source>
        <dbReference type="EMBL" id="QQV89953.1"/>
    </source>
</evidence>